<dbReference type="Gene3D" id="3.30.70.920">
    <property type="match status" value="1"/>
</dbReference>
<dbReference type="EMBL" id="LHYD01000042">
    <property type="protein sequence ID" value="KXB04815.1"/>
    <property type="molecule type" value="Genomic_DNA"/>
</dbReference>
<proteinExistence type="predicted"/>
<sequence>MIRAFILIKAQTEGGQSGIKTVVEEVKSLQSVVETHRILGPFDVLIKTETETMDELTDLIDTIRNIYGAKETATYLTH</sequence>
<feature type="domain" description="Transcription regulator AsnC/Lrp ligand binding" evidence="1">
    <location>
        <begin position="11"/>
        <end position="76"/>
    </location>
</feature>
<dbReference type="SUPFAM" id="SSF54909">
    <property type="entry name" value="Dimeric alpha+beta barrel"/>
    <property type="match status" value="1"/>
</dbReference>
<dbReference type="Proteomes" id="UP000070311">
    <property type="component" value="Unassembled WGS sequence"/>
</dbReference>
<evidence type="ECO:0000313" key="3">
    <source>
        <dbReference type="Proteomes" id="UP000070311"/>
    </source>
</evidence>
<organism evidence="2 3">
    <name type="scientific">candidate division MSBL1 archaeon SCGC-AAA382A13</name>
    <dbReference type="NCBI Taxonomy" id="1698279"/>
    <lineage>
        <taxon>Archaea</taxon>
        <taxon>Methanobacteriati</taxon>
        <taxon>Methanobacteriota</taxon>
        <taxon>candidate division MSBL1</taxon>
    </lineage>
</organism>
<dbReference type="Pfam" id="PF01037">
    <property type="entry name" value="AsnC_trans_reg"/>
    <property type="match status" value="1"/>
</dbReference>
<evidence type="ECO:0000313" key="2">
    <source>
        <dbReference type="EMBL" id="KXB04815.1"/>
    </source>
</evidence>
<dbReference type="InterPro" id="IPR019887">
    <property type="entry name" value="Tscrpt_reg_AsnC/Lrp_C"/>
</dbReference>
<name>A0A133VEG3_9EURY</name>
<protein>
    <recommendedName>
        <fullName evidence="1">Transcription regulator AsnC/Lrp ligand binding domain-containing protein</fullName>
    </recommendedName>
</protein>
<reference evidence="2 3" key="1">
    <citation type="journal article" date="2016" name="Sci. Rep.">
        <title>Metabolic traits of an uncultured archaeal lineage -MSBL1- from brine pools of the Red Sea.</title>
        <authorList>
            <person name="Mwirichia R."/>
            <person name="Alam I."/>
            <person name="Rashid M."/>
            <person name="Vinu M."/>
            <person name="Ba-Alawi W."/>
            <person name="Anthony Kamau A."/>
            <person name="Kamanda Ngugi D."/>
            <person name="Goker M."/>
            <person name="Klenk H.P."/>
            <person name="Bajic V."/>
            <person name="Stingl U."/>
        </authorList>
    </citation>
    <scope>NUCLEOTIDE SEQUENCE [LARGE SCALE GENOMIC DNA]</scope>
    <source>
        <strain evidence="2">SCGC-AAA382A13</strain>
    </source>
</reference>
<dbReference type="AlphaFoldDB" id="A0A133VEG3"/>
<evidence type="ECO:0000259" key="1">
    <source>
        <dbReference type="Pfam" id="PF01037"/>
    </source>
</evidence>
<gene>
    <name evidence="2" type="ORF">AKJ50_01990</name>
</gene>
<accession>A0A133VEG3</accession>
<dbReference type="InterPro" id="IPR011008">
    <property type="entry name" value="Dimeric_a/b-barrel"/>
</dbReference>
<keyword evidence="3" id="KW-1185">Reference proteome</keyword>
<comment type="caution">
    <text evidence="2">The sequence shown here is derived from an EMBL/GenBank/DDBJ whole genome shotgun (WGS) entry which is preliminary data.</text>
</comment>